<feature type="binding site" evidence="6">
    <location>
        <begin position="102"/>
        <end position="103"/>
    </location>
    <ligand>
        <name>ATP</name>
        <dbReference type="ChEBI" id="CHEBI:30616"/>
    </ligand>
</feature>
<comment type="caution">
    <text evidence="5">Lacks conserved residue(s) required for the propagation of feature annotation.</text>
</comment>
<dbReference type="InterPro" id="IPR001404">
    <property type="entry name" value="Hsp90_fam"/>
</dbReference>
<comment type="caution">
    <text evidence="7">The sequence shown here is derived from an EMBL/GenBank/DDBJ whole genome shotgun (WGS) entry which is preliminary data.</text>
</comment>
<feature type="binding site" evidence="6">
    <location>
        <position position="87"/>
    </location>
    <ligand>
        <name>ATP</name>
        <dbReference type="ChEBI" id="CHEBI:30616"/>
    </ligand>
</feature>
<evidence type="ECO:0000256" key="2">
    <source>
        <dbReference type="ARBA" id="ARBA00022741"/>
    </source>
</evidence>
<name>A0AA94HR60_DESDE</name>
<dbReference type="Gene3D" id="3.40.50.11260">
    <property type="match status" value="1"/>
</dbReference>
<accession>A0AA94HR60</accession>
<proteinExistence type="inferred from homology"/>
<dbReference type="NCBIfam" id="NF003555">
    <property type="entry name" value="PRK05218.1"/>
    <property type="match status" value="1"/>
</dbReference>
<feature type="binding site" evidence="6">
    <location>
        <position position="351"/>
    </location>
    <ligand>
        <name>ATP</name>
        <dbReference type="ChEBI" id="CHEBI:30616"/>
    </ligand>
</feature>
<keyword evidence="5" id="KW-0963">Cytoplasm</keyword>
<dbReference type="GO" id="GO:0005737">
    <property type="term" value="C:cytoplasm"/>
    <property type="evidence" value="ECO:0007669"/>
    <property type="project" value="UniProtKB-SubCell"/>
</dbReference>
<dbReference type="RefSeq" id="WP_072311333.1">
    <property type="nucleotide sequence ID" value="NZ_FPIW01000006.1"/>
</dbReference>
<evidence type="ECO:0000256" key="3">
    <source>
        <dbReference type="ARBA" id="ARBA00022840"/>
    </source>
</evidence>
<feature type="binding site" evidence="6">
    <location>
        <position position="201"/>
    </location>
    <ligand>
        <name>ATP</name>
        <dbReference type="ChEBI" id="CHEBI:30616"/>
    </ligand>
</feature>
<dbReference type="Gene3D" id="3.30.230.80">
    <property type="match status" value="1"/>
</dbReference>
<dbReference type="InterPro" id="IPR037196">
    <property type="entry name" value="HSP90_C"/>
</dbReference>
<feature type="binding site" evidence="6">
    <location>
        <position position="36"/>
    </location>
    <ligand>
        <name>ATP</name>
        <dbReference type="ChEBI" id="CHEBI:30616"/>
    </ligand>
</feature>
<evidence type="ECO:0000256" key="4">
    <source>
        <dbReference type="ARBA" id="ARBA00023186"/>
    </source>
</evidence>
<evidence type="ECO:0000256" key="1">
    <source>
        <dbReference type="ARBA" id="ARBA00008239"/>
    </source>
</evidence>
<dbReference type="AlphaFoldDB" id="A0AA94HR60"/>
<feature type="binding site" evidence="6">
    <location>
        <position position="82"/>
    </location>
    <ligand>
        <name>ATP</name>
        <dbReference type="ChEBI" id="CHEBI:30616"/>
    </ligand>
</feature>
<sequence>MAEADRNPRQFRAEVRKVLHILTNSLYTNREIFLRELISNASDALDKLRFRINRGESPRLPDLPLEIRISLDKEAKTITIADTGLGMTADELAEHLGTIAKSGSEQFLADIAAEKAAKATSANGKDDTADEEQNAGAEADAANIIGRFGVGFYSVFMVAEKVTVTSRPAFGEDSAAHTWTSDGLGTYTVAPAEGDEPQRGTVITAWLKDDAVEFLEKFRVESAIRKHSAFVPFPVLVDGEQVNTQPALWREPKFSVTQEQYAAFYKALTYDSKDPLDVLHFSVDAPVQFNALFFIPDNAQDFFGADRDFWGLDLYARRVLIQHRNKELIPEYLAFLKGVVDTEDLPLNISRETLQENVVLRKINQVIIKQTLGHLEKLAKNDAEKYAAFWRLHGKVFKLGYHDFANRERVTALLRFNSSTLADAEALTSLDEYMDRAPEGQKTFWYVAAPNREAARLNPHMERFRQKGIEVLYLFEPIDEFVMDGLGRYKEWDFRSVETAADDALKDFSDKESPTREAAAPLSDEDSASFDGLLTRMKEVLGDKVTEVRVSHRLADSPAVLVSPDGGLSSSMEKLLKVMQKDDSLPVKVLEVNRDHPLLRNMLRMFKADSSDRILAEMTQSLFDASLLLDGYLKDPQALAARTGKLLEEAAAWYTEVRKI</sequence>
<evidence type="ECO:0000256" key="6">
    <source>
        <dbReference type="PIRSR" id="PIRSR002583-1"/>
    </source>
</evidence>
<gene>
    <name evidence="5" type="primary">htpG</name>
    <name evidence="7" type="ORF">SAMN02910291_00578</name>
</gene>
<keyword evidence="3 5" id="KW-0067">ATP-binding</keyword>
<dbReference type="PRINTS" id="PR00775">
    <property type="entry name" value="HEATSHOCK90"/>
</dbReference>
<dbReference type="PROSITE" id="PS00298">
    <property type="entry name" value="HSP90"/>
    <property type="match status" value="1"/>
</dbReference>
<dbReference type="SUPFAM" id="SSF54211">
    <property type="entry name" value="Ribosomal protein S5 domain 2-like"/>
    <property type="match status" value="1"/>
</dbReference>
<dbReference type="Pfam" id="PF13589">
    <property type="entry name" value="HATPase_c_3"/>
    <property type="match status" value="1"/>
</dbReference>
<dbReference type="GO" id="GO:0016887">
    <property type="term" value="F:ATP hydrolysis activity"/>
    <property type="evidence" value="ECO:0007669"/>
    <property type="project" value="InterPro"/>
</dbReference>
<keyword evidence="5" id="KW-0346">Stress response</keyword>
<dbReference type="InterPro" id="IPR036890">
    <property type="entry name" value="HATPase_C_sf"/>
</dbReference>
<dbReference type="PANTHER" id="PTHR11528">
    <property type="entry name" value="HEAT SHOCK PROTEIN 90 FAMILY MEMBER"/>
    <property type="match status" value="1"/>
</dbReference>
<evidence type="ECO:0000313" key="8">
    <source>
        <dbReference type="Proteomes" id="UP000182680"/>
    </source>
</evidence>
<dbReference type="GO" id="GO:0140662">
    <property type="term" value="F:ATP-dependent protein folding chaperone"/>
    <property type="evidence" value="ECO:0007669"/>
    <property type="project" value="InterPro"/>
</dbReference>
<dbReference type="InterPro" id="IPR019805">
    <property type="entry name" value="Heat_shock_protein_90_CS"/>
</dbReference>
<protein>
    <recommendedName>
        <fullName evidence="5">Chaperone protein HtpG</fullName>
    </recommendedName>
    <alternativeName>
        <fullName evidence="5">Heat shock protein HtpG</fullName>
    </alternativeName>
    <alternativeName>
        <fullName evidence="5">High temperature protein G</fullName>
    </alternativeName>
</protein>
<comment type="function">
    <text evidence="5">Molecular chaperone. Has ATPase activity.</text>
</comment>
<dbReference type="HAMAP" id="MF_00505">
    <property type="entry name" value="HSP90"/>
    <property type="match status" value="1"/>
</dbReference>
<comment type="subcellular location">
    <subcellularLocation>
        <location evidence="5">Cytoplasm</location>
    </subcellularLocation>
</comment>
<dbReference type="InterPro" id="IPR020568">
    <property type="entry name" value="Ribosomal_Su5_D2-typ_SF"/>
</dbReference>
<feature type="region of interest" description="C" evidence="5">
    <location>
        <begin position="575"/>
        <end position="660"/>
    </location>
</feature>
<dbReference type="CDD" id="cd16927">
    <property type="entry name" value="HATPase_Hsp90-like"/>
    <property type="match status" value="1"/>
</dbReference>
<feature type="binding site" evidence="6">
    <location>
        <position position="40"/>
    </location>
    <ligand>
        <name>ATP</name>
        <dbReference type="ChEBI" id="CHEBI:30616"/>
    </ligand>
</feature>
<dbReference type="Gene3D" id="1.20.120.790">
    <property type="entry name" value="Heat shock protein 90, C-terminal domain"/>
    <property type="match status" value="1"/>
</dbReference>
<evidence type="ECO:0000256" key="5">
    <source>
        <dbReference type="HAMAP-Rule" id="MF_00505"/>
    </source>
</evidence>
<dbReference type="InterPro" id="IPR020575">
    <property type="entry name" value="Hsp90_N"/>
</dbReference>
<dbReference type="SUPFAM" id="SSF55874">
    <property type="entry name" value="ATPase domain of HSP90 chaperone/DNA topoisomerase II/histidine kinase"/>
    <property type="match status" value="1"/>
</dbReference>
<dbReference type="Proteomes" id="UP000182680">
    <property type="component" value="Unassembled WGS sequence"/>
</dbReference>
<keyword evidence="2 5" id="KW-0547">Nucleotide-binding</keyword>
<reference evidence="8" key="1">
    <citation type="submission" date="2016-11" db="EMBL/GenBank/DDBJ databases">
        <authorList>
            <person name="Jaros S."/>
            <person name="Januszkiewicz K."/>
            <person name="Wedrychowicz H."/>
        </authorList>
    </citation>
    <scope>NUCLEOTIDE SEQUENCE [LARGE SCALE GENOMIC DNA]</scope>
    <source>
        <strain evidence="8">DSM 7057</strain>
    </source>
</reference>
<feature type="binding site" evidence="6">
    <location>
        <position position="101"/>
    </location>
    <ligand>
        <name>ATP</name>
        <dbReference type="ChEBI" id="CHEBI:30616"/>
    </ligand>
</feature>
<dbReference type="Pfam" id="PF00183">
    <property type="entry name" value="HSP90"/>
    <property type="match status" value="1"/>
</dbReference>
<feature type="region of interest" description="A; substrate-binding" evidence="5">
    <location>
        <begin position="1"/>
        <end position="351"/>
    </location>
</feature>
<organism evidence="7 8">
    <name type="scientific">Desulfovibrio desulfuricans</name>
    <dbReference type="NCBI Taxonomy" id="876"/>
    <lineage>
        <taxon>Bacteria</taxon>
        <taxon>Pseudomonadati</taxon>
        <taxon>Thermodesulfobacteriota</taxon>
        <taxon>Desulfovibrionia</taxon>
        <taxon>Desulfovibrionales</taxon>
        <taxon>Desulfovibrionaceae</taxon>
        <taxon>Desulfovibrio</taxon>
    </lineage>
</organism>
<dbReference type="SUPFAM" id="SSF110942">
    <property type="entry name" value="HSP90 C-terminal domain"/>
    <property type="match status" value="1"/>
</dbReference>
<dbReference type="GO" id="GO:0005524">
    <property type="term" value="F:ATP binding"/>
    <property type="evidence" value="ECO:0007669"/>
    <property type="project" value="UniProtKB-UniRule"/>
</dbReference>
<dbReference type="EMBL" id="FPIW01000006">
    <property type="protein sequence ID" value="SFW25507.1"/>
    <property type="molecule type" value="Genomic_DNA"/>
</dbReference>
<keyword evidence="4 5" id="KW-0143">Chaperone</keyword>
<comment type="similarity">
    <text evidence="1 5">Belongs to the heat shock protein 90 family.</text>
</comment>
<dbReference type="Gene3D" id="3.30.565.10">
    <property type="entry name" value="Histidine kinase-like ATPase, C-terminal domain"/>
    <property type="match status" value="1"/>
</dbReference>
<dbReference type="PIRSF" id="PIRSF002583">
    <property type="entry name" value="Hsp90"/>
    <property type="match status" value="1"/>
</dbReference>
<comment type="subunit">
    <text evidence="5">Homodimer.</text>
</comment>
<evidence type="ECO:0000313" key="7">
    <source>
        <dbReference type="EMBL" id="SFW25507.1"/>
    </source>
</evidence>
<dbReference type="GO" id="GO:0051082">
    <property type="term" value="F:unfolded protein binding"/>
    <property type="evidence" value="ECO:0007669"/>
    <property type="project" value="UniProtKB-UniRule"/>
</dbReference>